<dbReference type="EMBL" id="KV426546">
    <property type="protein sequence ID" value="KZV79906.1"/>
    <property type="molecule type" value="Genomic_DNA"/>
</dbReference>
<dbReference type="InParanoid" id="A0A165B667"/>
<reference evidence="1 2" key="1">
    <citation type="journal article" date="2016" name="Mol. Biol. Evol.">
        <title>Comparative Genomics of Early-Diverging Mushroom-Forming Fungi Provides Insights into the Origins of Lignocellulose Decay Capabilities.</title>
        <authorList>
            <person name="Nagy L.G."/>
            <person name="Riley R."/>
            <person name="Tritt A."/>
            <person name="Adam C."/>
            <person name="Daum C."/>
            <person name="Floudas D."/>
            <person name="Sun H."/>
            <person name="Yadav J.S."/>
            <person name="Pangilinan J."/>
            <person name="Larsson K.H."/>
            <person name="Matsuura K."/>
            <person name="Barry K."/>
            <person name="Labutti K."/>
            <person name="Kuo R."/>
            <person name="Ohm R.A."/>
            <person name="Bhattacharya S.S."/>
            <person name="Shirouzu T."/>
            <person name="Yoshinaga Y."/>
            <person name="Martin F.M."/>
            <person name="Grigoriev I.V."/>
            <person name="Hibbett D.S."/>
        </authorList>
    </citation>
    <scope>NUCLEOTIDE SEQUENCE [LARGE SCALE GENOMIC DNA]</scope>
    <source>
        <strain evidence="1 2">HHB12029</strain>
    </source>
</reference>
<sequence>MTVLRTLSLPPRVASVPKTLFSDALAHCRFSSHAKNRPPLKIPQELEPHDDVVRTLDCVVESCTSPLEVLVLVLGAQL</sequence>
<evidence type="ECO:0000313" key="2">
    <source>
        <dbReference type="Proteomes" id="UP000077266"/>
    </source>
</evidence>
<organism evidence="1 2">
    <name type="scientific">Exidia glandulosa HHB12029</name>
    <dbReference type="NCBI Taxonomy" id="1314781"/>
    <lineage>
        <taxon>Eukaryota</taxon>
        <taxon>Fungi</taxon>
        <taxon>Dikarya</taxon>
        <taxon>Basidiomycota</taxon>
        <taxon>Agaricomycotina</taxon>
        <taxon>Agaricomycetes</taxon>
        <taxon>Auriculariales</taxon>
        <taxon>Exidiaceae</taxon>
        <taxon>Exidia</taxon>
    </lineage>
</organism>
<protein>
    <submittedName>
        <fullName evidence="1">Uncharacterized protein</fullName>
    </submittedName>
</protein>
<accession>A0A165B667</accession>
<dbReference type="Proteomes" id="UP000077266">
    <property type="component" value="Unassembled WGS sequence"/>
</dbReference>
<evidence type="ECO:0000313" key="1">
    <source>
        <dbReference type="EMBL" id="KZV79906.1"/>
    </source>
</evidence>
<proteinExistence type="predicted"/>
<gene>
    <name evidence="1" type="ORF">EXIGLDRAFT_781686</name>
</gene>
<keyword evidence="2" id="KW-1185">Reference proteome</keyword>
<name>A0A165B667_EXIGL</name>
<dbReference type="AlphaFoldDB" id="A0A165B667"/>